<keyword evidence="2" id="KW-0472">Membrane</keyword>
<dbReference type="Proteomes" id="UP000239480">
    <property type="component" value="Unassembled WGS sequence"/>
</dbReference>
<evidence type="ECO:0000256" key="2">
    <source>
        <dbReference type="SAM" id="Phobius"/>
    </source>
</evidence>
<feature type="region of interest" description="Disordered" evidence="1">
    <location>
        <begin position="52"/>
        <end position="75"/>
    </location>
</feature>
<dbReference type="OrthoDB" id="7744082at2"/>
<sequence length="157" mass="16404">MTQHPSKITPKSPTDTTSGTGSSDAKAARIDEAIETTGDAVKSTAQELKSGAEDILDSARDTADTTAERVSNAVDRASDTLRGAANSLREGSLQERTFGQLAASLADASDAIRDRDLGQLSKDVSSYARNNPIVFIGGAALLGFAVANMMNKSRQQS</sequence>
<evidence type="ECO:0008006" key="5">
    <source>
        <dbReference type="Google" id="ProtNLM"/>
    </source>
</evidence>
<protein>
    <recommendedName>
        <fullName evidence="5">ElaB/YqjD/DUF883 family membrane-anchored ribosome-binding protein</fullName>
    </recommendedName>
</protein>
<gene>
    <name evidence="3" type="ORF">CLV78_10758</name>
</gene>
<feature type="transmembrane region" description="Helical" evidence="2">
    <location>
        <begin position="132"/>
        <end position="150"/>
    </location>
</feature>
<dbReference type="RefSeq" id="WP_106205888.1">
    <property type="nucleotide sequence ID" value="NZ_PVTD01000007.1"/>
</dbReference>
<accession>A0A2T0RLS1</accession>
<dbReference type="EMBL" id="PVTD01000007">
    <property type="protein sequence ID" value="PRY22134.1"/>
    <property type="molecule type" value="Genomic_DNA"/>
</dbReference>
<feature type="compositionally biased region" description="Low complexity" evidence="1">
    <location>
        <begin position="9"/>
        <end position="25"/>
    </location>
</feature>
<name>A0A2T0RLS1_9RHOB</name>
<dbReference type="AlphaFoldDB" id="A0A2T0RLS1"/>
<evidence type="ECO:0000313" key="3">
    <source>
        <dbReference type="EMBL" id="PRY22134.1"/>
    </source>
</evidence>
<feature type="compositionally biased region" description="Basic and acidic residues" evidence="1">
    <location>
        <begin position="57"/>
        <end position="67"/>
    </location>
</feature>
<evidence type="ECO:0000313" key="4">
    <source>
        <dbReference type="Proteomes" id="UP000239480"/>
    </source>
</evidence>
<keyword evidence="2" id="KW-1133">Transmembrane helix</keyword>
<organism evidence="3 4">
    <name type="scientific">Aliiruegeria haliotis</name>
    <dbReference type="NCBI Taxonomy" id="1280846"/>
    <lineage>
        <taxon>Bacteria</taxon>
        <taxon>Pseudomonadati</taxon>
        <taxon>Pseudomonadota</taxon>
        <taxon>Alphaproteobacteria</taxon>
        <taxon>Rhodobacterales</taxon>
        <taxon>Roseobacteraceae</taxon>
        <taxon>Aliiruegeria</taxon>
    </lineage>
</organism>
<reference evidence="3 4" key="1">
    <citation type="submission" date="2018-03" db="EMBL/GenBank/DDBJ databases">
        <title>Genomic Encyclopedia of Archaeal and Bacterial Type Strains, Phase II (KMG-II): from individual species to whole genera.</title>
        <authorList>
            <person name="Goeker M."/>
        </authorList>
    </citation>
    <scope>NUCLEOTIDE SEQUENCE [LARGE SCALE GENOMIC DNA]</scope>
    <source>
        <strain evidence="3 4">DSM 29328</strain>
    </source>
</reference>
<feature type="region of interest" description="Disordered" evidence="1">
    <location>
        <begin position="1"/>
        <end position="27"/>
    </location>
</feature>
<keyword evidence="4" id="KW-1185">Reference proteome</keyword>
<comment type="caution">
    <text evidence="3">The sequence shown here is derived from an EMBL/GenBank/DDBJ whole genome shotgun (WGS) entry which is preliminary data.</text>
</comment>
<keyword evidence="2" id="KW-0812">Transmembrane</keyword>
<proteinExistence type="predicted"/>
<dbReference type="Gene3D" id="1.20.120.20">
    <property type="entry name" value="Apolipoprotein"/>
    <property type="match status" value="1"/>
</dbReference>
<evidence type="ECO:0000256" key="1">
    <source>
        <dbReference type="SAM" id="MobiDB-lite"/>
    </source>
</evidence>